<dbReference type="EMBL" id="CAXAMM010043477">
    <property type="protein sequence ID" value="CAK9110230.1"/>
    <property type="molecule type" value="Genomic_DNA"/>
</dbReference>
<name>A0ABP0SCX5_9DINO</name>
<organism evidence="1 2">
    <name type="scientific">Durusdinium trenchii</name>
    <dbReference type="NCBI Taxonomy" id="1381693"/>
    <lineage>
        <taxon>Eukaryota</taxon>
        <taxon>Sar</taxon>
        <taxon>Alveolata</taxon>
        <taxon>Dinophyceae</taxon>
        <taxon>Suessiales</taxon>
        <taxon>Symbiodiniaceae</taxon>
        <taxon>Durusdinium</taxon>
    </lineage>
</organism>
<reference evidence="1 2" key="1">
    <citation type="submission" date="2024-02" db="EMBL/GenBank/DDBJ databases">
        <authorList>
            <person name="Chen Y."/>
            <person name="Shah S."/>
            <person name="Dougan E. K."/>
            <person name="Thang M."/>
            <person name="Chan C."/>
        </authorList>
    </citation>
    <scope>NUCLEOTIDE SEQUENCE [LARGE SCALE GENOMIC DNA]</scope>
</reference>
<keyword evidence="2" id="KW-1185">Reference proteome</keyword>
<protein>
    <submittedName>
        <fullName evidence="1">Uncharacterized protein</fullName>
    </submittedName>
</protein>
<comment type="caution">
    <text evidence="1">The sequence shown here is derived from an EMBL/GenBank/DDBJ whole genome shotgun (WGS) entry which is preliminary data.</text>
</comment>
<evidence type="ECO:0000313" key="2">
    <source>
        <dbReference type="Proteomes" id="UP001642464"/>
    </source>
</evidence>
<dbReference type="Proteomes" id="UP001642464">
    <property type="component" value="Unassembled WGS sequence"/>
</dbReference>
<evidence type="ECO:0000313" key="1">
    <source>
        <dbReference type="EMBL" id="CAK9110230.1"/>
    </source>
</evidence>
<proteinExistence type="predicted"/>
<accession>A0ABP0SCX5</accession>
<sequence>MVDAAYLVLEALFNAGYNAWGLLGQWLSLWVLAKHQQSFDIVKLFDTQKVAKYRKDKGFKRNASEMLTLYKPLQYFLEVMYMSNSCMVKECRSFSACCELLDYLQGIPSLDSPCPKTLLGLVESALECHTLAGFADYTKPKHHWTLHFFDCLKRWGQLPSCWSCERKHKTARKYGSVHCNLKSYDKGLLVACTMEHLHNLQDAELFDDTCHFLCPRDVPKSLHQKLKAEGLQFQSVQSATFKTSCSQWCTALERMAG</sequence>
<gene>
    <name evidence="1" type="ORF">SCF082_LOCUS51209</name>
</gene>